<proteinExistence type="predicted"/>
<dbReference type="SUPFAM" id="SSF52540">
    <property type="entry name" value="P-loop containing nucleoside triphosphate hydrolases"/>
    <property type="match status" value="1"/>
</dbReference>
<dbReference type="Gene3D" id="3.40.50.300">
    <property type="entry name" value="P-loop containing nucleotide triphosphate hydrolases"/>
    <property type="match status" value="1"/>
</dbReference>
<sequence length="517" mass="59699">MEKVTSGPSSKRQIETITPGSKLALIQKLFDALHEYGIKYCHWKSNEHLYASMTADTDLDVLFSQKQIEILMPLLKRLGFKLFKAPKQKHYKDIEDFIALDFSSGKIIHLHAHFKLTLGEVYLKSYQLNLEDTILSSRVFDKTFGIYRIAPAFELTLLYVRLALKLRNRDILKMYLTNEILYTGNTLNEYNWLKQRCTQEEIKAVLKQIFYDYFPVYEILMKDFNRMEILKLSGFIKKEFKNQRSVSSLHANILRWQREILLKVYKKCFSLLHLPIILKRINPRGGLIVAVVGADGSGKSTIIANIESAFGKKIDVYNIYFGSGDGHRSWMRKIIANLKKTILRPKIPKQRVESKKSQAEKKKGFLSSVLKFIDALIIASEKRKNLKLMQAAKKNGMLVICDRFPQNQIMGYNDGPLLQHLSFSKNMVLRIIAKKEARSYQFATNNPPDILFKLIADARLLNERKPNGTPMQILEAKIESTKKIQWAECCKVITMDAAQPLEKLLSTIKKEIWNALP</sequence>
<dbReference type="AlphaFoldDB" id="A0A1M5BA84"/>
<keyword evidence="2" id="KW-1185">Reference proteome</keyword>
<dbReference type="EMBL" id="FQUU01000010">
    <property type="protein sequence ID" value="SHF39358.1"/>
    <property type="molecule type" value="Genomic_DNA"/>
</dbReference>
<dbReference type="InterPro" id="IPR027417">
    <property type="entry name" value="P-loop_NTPase"/>
</dbReference>
<evidence type="ECO:0008006" key="3">
    <source>
        <dbReference type="Google" id="ProtNLM"/>
    </source>
</evidence>
<dbReference type="OrthoDB" id="6494800at2"/>
<dbReference type="RefSeq" id="WP_072835668.1">
    <property type="nucleotide sequence ID" value="NZ_FQUU01000010.1"/>
</dbReference>
<gene>
    <name evidence="1" type="ORF">SAMN02745131_02489</name>
</gene>
<organism evidence="1 2">
    <name type="scientific">Flavisolibacter ginsengisoli DSM 18119</name>
    <dbReference type="NCBI Taxonomy" id="1121884"/>
    <lineage>
        <taxon>Bacteria</taxon>
        <taxon>Pseudomonadati</taxon>
        <taxon>Bacteroidota</taxon>
        <taxon>Chitinophagia</taxon>
        <taxon>Chitinophagales</taxon>
        <taxon>Chitinophagaceae</taxon>
        <taxon>Flavisolibacter</taxon>
    </lineage>
</organism>
<dbReference type="STRING" id="1121884.SAMN02745131_02489"/>
<evidence type="ECO:0000313" key="1">
    <source>
        <dbReference type="EMBL" id="SHF39358.1"/>
    </source>
</evidence>
<protein>
    <recommendedName>
        <fullName evidence="3">Thymidylate kinase</fullName>
    </recommendedName>
</protein>
<evidence type="ECO:0000313" key="2">
    <source>
        <dbReference type="Proteomes" id="UP000184048"/>
    </source>
</evidence>
<name>A0A1M5BA84_9BACT</name>
<dbReference type="Proteomes" id="UP000184048">
    <property type="component" value="Unassembled WGS sequence"/>
</dbReference>
<reference evidence="1 2" key="1">
    <citation type="submission" date="2016-11" db="EMBL/GenBank/DDBJ databases">
        <authorList>
            <person name="Jaros S."/>
            <person name="Januszkiewicz K."/>
            <person name="Wedrychowicz H."/>
        </authorList>
    </citation>
    <scope>NUCLEOTIDE SEQUENCE [LARGE SCALE GENOMIC DNA]</scope>
    <source>
        <strain evidence="1 2">DSM 18119</strain>
    </source>
</reference>
<accession>A0A1M5BA84</accession>